<proteinExistence type="predicted"/>
<dbReference type="PANTHER" id="PTHR47172:SF24">
    <property type="entry name" value="GATA ZINC FINGER DOMAIN-CONTAINING PROTEIN 14-RELATED"/>
    <property type="match status" value="1"/>
</dbReference>
<sequence length="64" mass="7424">SETPEWRKGPSGPRTLCNACGLIWTKLRKQEKDKKKTSKLYLFGYFLTQIDETSTKHTLSYLLS</sequence>
<dbReference type="GO" id="GO:0008270">
    <property type="term" value="F:zinc ion binding"/>
    <property type="evidence" value="ECO:0007669"/>
    <property type="project" value="UniProtKB-KW"/>
</dbReference>
<gene>
    <name evidence="8" type="ORF">CU098_006962</name>
</gene>
<dbReference type="SMART" id="SM00401">
    <property type="entry name" value="ZnF_GATA"/>
    <property type="match status" value="1"/>
</dbReference>
<name>A0A367IJG7_RHIST</name>
<evidence type="ECO:0000256" key="4">
    <source>
        <dbReference type="ARBA" id="ARBA00023015"/>
    </source>
</evidence>
<dbReference type="PROSITE" id="PS50114">
    <property type="entry name" value="GATA_ZN_FINGER_2"/>
    <property type="match status" value="1"/>
</dbReference>
<dbReference type="EMBL" id="PJQM01007717">
    <property type="protein sequence ID" value="RCH77810.1"/>
    <property type="molecule type" value="Genomic_DNA"/>
</dbReference>
<feature type="non-terminal residue" evidence="8">
    <location>
        <position position="1"/>
    </location>
</feature>
<keyword evidence="1" id="KW-0479">Metal-binding</keyword>
<dbReference type="GO" id="GO:0043565">
    <property type="term" value="F:sequence-specific DNA binding"/>
    <property type="evidence" value="ECO:0007669"/>
    <property type="project" value="InterPro"/>
</dbReference>
<protein>
    <recommendedName>
        <fullName evidence="7">GATA-type domain-containing protein</fullName>
    </recommendedName>
</protein>
<evidence type="ECO:0000256" key="2">
    <source>
        <dbReference type="ARBA" id="ARBA00022771"/>
    </source>
</evidence>
<keyword evidence="2 6" id="KW-0863">Zinc-finger</keyword>
<dbReference type="Gene3D" id="3.30.50.10">
    <property type="entry name" value="Erythroid Transcription Factor GATA-1, subunit A"/>
    <property type="match status" value="1"/>
</dbReference>
<comment type="caution">
    <text evidence="8">The sequence shown here is derived from an EMBL/GenBank/DDBJ whole genome shotgun (WGS) entry which is preliminary data.</text>
</comment>
<dbReference type="STRING" id="4846.A0A367IJG7"/>
<evidence type="ECO:0000313" key="9">
    <source>
        <dbReference type="Proteomes" id="UP000253551"/>
    </source>
</evidence>
<evidence type="ECO:0000313" key="8">
    <source>
        <dbReference type="EMBL" id="RCH77810.1"/>
    </source>
</evidence>
<organism evidence="8 9">
    <name type="scientific">Rhizopus stolonifer</name>
    <name type="common">Rhizopus nigricans</name>
    <dbReference type="NCBI Taxonomy" id="4846"/>
    <lineage>
        <taxon>Eukaryota</taxon>
        <taxon>Fungi</taxon>
        <taxon>Fungi incertae sedis</taxon>
        <taxon>Mucoromycota</taxon>
        <taxon>Mucoromycotina</taxon>
        <taxon>Mucoromycetes</taxon>
        <taxon>Mucorales</taxon>
        <taxon>Mucorineae</taxon>
        <taxon>Rhizopodaceae</taxon>
        <taxon>Rhizopus</taxon>
    </lineage>
</organism>
<keyword evidence="4" id="KW-0805">Transcription regulation</keyword>
<evidence type="ECO:0000256" key="5">
    <source>
        <dbReference type="ARBA" id="ARBA00023163"/>
    </source>
</evidence>
<dbReference type="InterPro" id="IPR000679">
    <property type="entry name" value="Znf_GATA"/>
</dbReference>
<keyword evidence="9" id="KW-1185">Reference proteome</keyword>
<evidence type="ECO:0000256" key="3">
    <source>
        <dbReference type="ARBA" id="ARBA00022833"/>
    </source>
</evidence>
<keyword evidence="5" id="KW-0804">Transcription</keyword>
<dbReference type="SUPFAM" id="SSF57716">
    <property type="entry name" value="Glucocorticoid receptor-like (DNA-binding domain)"/>
    <property type="match status" value="1"/>
</dbReference>
<keyword evidence="3" id="KW-0862">Zinc</keyword>
<evidence type="ECO:0000259" key="7">
    <source>
        <dbReference type="PROSITE" id="PS50114"/>
    </source>
</evidence>
<dbReference type="InterPro" id="IPR013088">
    <property type="entry name" value="Znf_NHR/GATA"/>
</dbReference>
<evidence type="ECO:0000256" key="1">
    <source>
        <dbReference type="ARBA" id="ARBA00022723"/>
    </source>
</evidence>
<dbReference type="PANTHER" id="PTHR47172">
    <property type="entry name" value="OS01G0976800 PROTEIN"/>
    <property type="match status" value="1"/>
</dbReference>
<dbReference type="OrthoDB" id="2162994at2759"/>
<dbReference type="Pfam" id="PF00320">
    <property type="entry name" value="GATA"/>
    <property type="match status" value="1"/>
</dbReference>
<dbReference type="GO" id="GO:0006355">
    <property type="term" value="P:regulation of DNA-templated transcription"/>
    <property type="evidence" value="ECO:0007669"/>
    <property type="project" value="InterPro"/>
</dbReference>
<dbReference type="CDD" id="cd00202">
    <property type="entry name" value="ZnF_GATA"/>
    <property type="match status" value="1"/>
</dbReference>
<dbReference type="AlphaFoldDB" id="A0A367IJG7"/>
<feature type="domain" description="GATA-type" evidence="7">
    <location>
        <begin position="1"/>
        <end position="22"/>
    </location>
</feature>
<evidence type="ECO:0000256" key="6">
    <source>
        <dbReference type="PROSITE-ProRule" id="PRU00094"/>
    </source>
</evidence>
<dbReference type="Proteomes" id="UP000253551">
    <property type="component" value="Unassembled WGS sequence"/>
</dbReference>
<reference evidence="8 9" key="1">
    <citation type="journal article" date="2018" name="G3 (Bethesda)">
        <title>Phylogenetic and Phylogenomic Definition of Rhizopus Species.</title>
        <authorList>
            <person name="Gryganskyi A.P."/>
            <person name="Golan J."/>
            <person name="Dolatabadi S."/>
            <person name="Mondo S."/>
            <person name="Robb S."/>
            <person name="Idnurm A."/>
            <person name="Muszewska A."/>
            <person name="Steczkiewicz K."/>
            <person name="Masonjones S."/>
            <person name="Liao H.L."/>
            <person name="Gajdeczka M.T."/>
            <person name="Anike F."/>
            <person name="Vuek A."/>
            <person name="Anishchenko I.M."/>
            <person name="Voigt K."/>
            <person name="de Hoog G.S."/>
            <person name="Smith M.E."/>
            <person name="Heitman J."/>
            <person name="Vilgalys R."/>
            <person name="Stajich J.E."/>
        </authorList>
    </citation>
    <scope>NUCLEOTIDE SEQUENCE [LARGE SCALE GENOMIC DNA]</scope>
    <source>
        <strain evidence="8 9">LSU 92-RS-03</strain>
    </source>
</reference>
<accession>A0A367IJG7</accession>